<feature type="transmembrane region" description="Helical" evidence="5">
    <location>
        <begin position="381"/>
        <end position="399"/>
    </location>
</feature>
<evidence type="ECO:0000259" key="6">
    <source>
        <dbReference type="Pfam" id="PF01490"/>
    </source>
</evidence>
<dbReference type="GO" id="GO:0015179">
    <property type="term" value="F:L-amino acid transmembrane transporter activity"/>
    <property type="evidence" value="ECO:0007669"/>
    <property type="project" value="TreeGrafter"/>
</dbReference>
<evidence type="ECO:0000256" key="1">
    <source>
        <dbReference type="ARBA" id="ARBA00004141"/>
    </source>
</evidence>
<feature type="domain" description="Amino acid transporter transmembrane" evidence="6">
    <location>
        <begin position="70"/>
        <end position="453"/>
    </location>
</feature>
<evidence type="ECO:0000256" key="3">
    <source>
        <dbReference type="ARBA" id="ARBA00022989"/>
    </source>
</evidence>
<dbReference type="InterPro" id="IPR013057">
    <property type="entry name" value="AA_transpt_TM"/>
</dbReference>
<evidence type="ECO:0000313" key="7">
    <source>
        <dbReference type="EMBL" id="KAF4730404.1"/>
    </source>
</evidence>
<sequence>MTASPAACRAVDNADIIMFRNYAGYAETRLEDSWRADDEAEESLEDIIEEPLIGKPAVEQANSFVTSRHRTSGTSVGIAILKANLGSGILYLPRAWVNGGWLFSTLVLPLLAVMAATCSLRLVECRRVVRQGGYGDIMEKATGSRWGRFMIDLSLLALQSGICTGYFVFVANMASDISPWIASLSFSTKVAIQAAVIAPLCWFRQVSKLSFTNFLANVLIFFSLCGLLGFIIAGEDDASSLHRDQRTYPRINFWDGGFLVFMGTALYVFEGIGLILPTYDSMREPEQFGKVFTRAFSITTASFLFIGLAGYLEFGPNTQTIVLSNLPQESLRTSAVKAMYTLAVFITMPFQLLPAVRLVEYYSGFFPKRRHVSLRRKMVKNIFRLAYLFFLAGVALVAGRDLDHFISLIGSMCGLPLVFIAPPVCHMKLIGGNTKSDACILTFGLIVMVSATISNIVNFGTH</sequence>
<dbReference type="Pfam" id="PF01490">
    <property type="entry name" value="Aa_trans"/>
    <property type="match status" value="1"/>
</dbReference>
<dbReference type="PANTHER" id="PTHR22950:SF666">
    <property type="entry name" value="VACUOLAR AMINO ACID TRANSPORTER 4"/>
    <property type="match status" value="1"/>
</dbReference>
<proteinExistence type="predicted"/>
<feature type="transmembrane region" description="Helical" evidence="5">
    <location>
        <begin position="153"/>
        <end position="174"/>
    </location>
</feature>
<evidence type="ECO:0000313" key="8">
    <source>
        <dbReference type="Proteomes" id="UP000553632"/>
    </source>
</evidence>
<keyword evidence="3 5" id="KW-1133">Transmembrane helix</keyword>
<feature type="transmembrane region" description="Helical" evidence="5">
    <location>
        <begin position="253"/>
        <end position="279"/>
    </location>
</feature>
<feature type="transmembrane region" description="Helical" evidence="5">
    <location>
        <begin position="338"/>
        <end position="360"/>
    </location>
</feature>
<dbReference type="AlphaFoldDB" id="A0A7J6SBS5"/>
<gene>
    <name evidence="7" type="ORF">FOZ63_027298</name>
</gene>
<organism evidence="7 8">
    <name type="scientific">Perkinsus olseni</name>
    <name type="common">Perkinsus atlanticus</name>
    <dbReference type="NCBI Taxonomy" id="32597"/>
    <lineage>
        <taxon>Eukaryota</taxon>
        <taxon>Sar</taxon>
        <taxon>Alveolata</taxon>
        <taxon>Perkinsozoa</taxon>
        <taxon>Perkinsea</taxon>
        <taxon>Perkinsida</taxon>
        <taxon>Perkinsidae</taxon>
        <taxon>Perkinsus</taxon>
    </lineage>
</organism>
<feature type="transmembrane region" description="Helical" evidence="5">
    <location>
        <begin position="291"/>
        <end position="312"/>
    </location>
</feature>
<accession>A0A7J6SBS5</accession>
<protein>
    <recommendedName>
        <fullName evidence="6">Amino acid transporter transmembrane domain-containing protein</fullName>
    </recommendedName>
</protein>
<evidence type="ECO:0000256" key="5">
    <source>
        <dbReference type="SAM" id="Phobius"/>
    </source>
</evidence>
<feature type="transmembrane region" description="Helical" evidence="5">
    <location>
        <begin position="438"/>
        <end position="457"/>
    </location>
</feature>
<feature type="transmembrane region" description="Helical" evidence="5">
    <location>
        <begin position="101"/>
        <end position="123"/>
    </location>
</feature>
<comment type="subcellular location">
    <subcellularLocation>
        <location evidence="1">Membrane</location>
        <topology evidence="1">Multi-pass membrane protein</topology>
    </subcellularLocation>
</comment>
<feature type="transmembrane region" description="Helical" evidence="5">
    <location>
        <begin position="214"/>
        <end position="233"/>
    </location>
</feature>
<comment type="caution">
    <text evidence="7">The sequence shown here is derived from an EMBL/GenBank/DDBJ whole genome shotgun (WGS) entry which is preliminary data.</text>
</comment>
<dbReference type="OMA" id="NQMKNPQ"/>
<evidence type="ECO:0000256" key="4">
    <source>
        <dbReference type="ARBA" id="ARBA00023136"/>
    </source>
</evidence>
<keyword evidence="2 5" id="KW-0812">Transmembrane</keyword>
<dbReference type="GO" id="GO:0016020">
    <property type="term" value="C:membrane"/>
    <property type="evidence" value="ECO:0007669"/>
    <property type="project" value="UniProtKB-SubCell"/>
</dbReference>
<feature type="transmembrane region" description="Helical" evidence="5">
    <location>
        <begin position="180"/>
        <end position="202"/>
    </location>
</feature>
<evidence type="ECO:0000256" key="2">
    <source>
        <dbReference type="ARBA" id="ARBA00022692"/>
    </source>
</evidence>
<dbReference type="EMBL" id="JABANO010019300">
    <property type="protein sequence ID" value="KAF4730404.1"/>
    <property type="molecule type" value="Genomic_DNA"/>
</dbReference>
<keyword evidence="8" id="KW-1185">Reference proteome</keyword>
<name>A0A7J6SBS5_PEROL</name>
<feature type="transmembrane region" description="Helical" evidence="5">
    <location>
        <begin position="405"/>
        <end position="426"/>
    </location>
</feature>
<dbReference type="PANTHER" id="PTHR22950">
    <property type="entry name" value="AMINO ACID TRANSPORTER"/>
    <property type="match status" value="1"/>
</dbReference>
<reference evidence="7 8" key="1">
    <citation type="submission" date="2020-04" db="EMBL/GenBank/DDBJ databases">
        <title>Perkinsus olseni comparative genomics.</title>
        <authorList>
            <person name="Bogema D.R."/>
        </authorList>
    </citation>
    <scope>NUCLEOTIDE SEQUENCE [LARGE SCALE GENOMIC DNA]</scope>
    <source>
        <strain evidence="7 8">ATCC PRA-207</strain>
    </source>
</reference>
<dbReference type="Proteomes" id="UP000553632">
    <property type="component" value="Unassembled WGS sequence"/>
</dbReference>
<keyword evidence="4 5" id="KW-0472">Membrane</keyword>